<reference evidence="1" key="1">
    <citation type="submission" date="2014-09" db="EMBL/GenBank/DDBJ databases">
        <authorList>
            <person name="Magalhaes I.L.F."/>
            <person name="Oliveira U."/>
            <person name="Santos F.R."/>
            <person name="Vidigal T.H.D.A."/>
            <person name="Brescovit A.D."/>
            <person name="Santos A.J."/>
        </authorList>
    </citation>
    <scope>NUCLEOTIDE SEQUENCE</scope>
    <source>
        <tissue evidence="1">Shoot tissue taken approximately 20 cm above the soil surface</tissue>
    </source>
</reference>
<evidence type="ECO:0000313" key="1">
    <source>
        <dbReference type="EMBL" id="JAD60868.1"/>
    </source>
</evidence>
<dbReference type="EMBL" id="GBRH01237027">
    <property type="protein sequence ID" value="JAD60868.1"/>
    <property type="molecule type" value="Transcribed_RNA"/>
</dbReference>
<protein>
    <submittedName>
        <fullName evidence="1">Uncharacterized protein</fullName>
    </submittedName>
</protein>
<name>A0A0A9BFC8_ARUDO</name>
<accession>A0A0A9BFC8</accession>
<reference evidence="1" key="2">
    <citation type="journal article" date="2015" name="Data Brief">
        <title>Shoot transcriptome of the giant reed, Arundo donax.</title>
        <authorList>
            <person name="Barrero R.A."/>
            <person name="Guerrero F.D."/>
            <person name="Moolhuijzen P."/>
            <person name="Goolsby J.A."/>
            <person name="Tidwell J."/>
            <person name="Bellgard S.E."/>
            <person name="Bellgard M.I."/>
        </authorList>
    </citation>
    <scope>NUCLEOTIDE SEQUENCE</scope>
    <source>
        <tissue evidence="1">Shoot tissue taken approximately 20 cm above the soil surface</tissue>
    </source>
</reference>
<proteinExistence type="predicted"/>
<organism evidence="1">
    <name type="scientific">Arundo donax</name>
    <name type="common">Giant reed</name>
    <name type="synonym">Donax arundinaceus</name>
    <dbReference type="NCBI Taxonomy" id="35708"/>
    <lineage>
        <taxon>Eukaryota</taxon>
        <taxon>Viridiplantae</taxon>
        <taxon>Streptophyta</taxon>
        <taxon>Embryophyta</taxon>
        <taxon>Tracheophyta</taxon>
        <taxon>Spermatophyta</taxon>
        <taxon>Magnoliopsida</taxon>
        <taxon>Liliopsida</taxon>
        <taxon>Poales</taxon>
        <taxon>Poaceae</taxon>
        <taxon>PACMAD clade</taxon>
        <taxon>Arundinoideae</taxon>
        <taxon>Arundineae</taxon>
        <taxon>Arundo</taxon>
    </lineage>
</organism>
<dbReference type="AlphaFoldDB" id="A0A0A9BFC8"/>
<sequence>MDVRYNNTSLLGCYTRYMHKGFIV</sequence>